<dbReference type="VEuPathDB" id="VectorBase:BGLAX_037106"/>
<dbReference type="CDD" id="cd01450">
    <property type="entry name" value="vWFA_subfamily_ECM"/>
    <property type="match status" value="1"/>
</dbReference>
<comment type="subcellular location">
    <subcellularLocation>
        <location evidence="1">Secreted</location>
    </subcellularLocation>
</comment>
<feature type="domain" description="VWFA" evidence="7">
    <location>
        <begin position="437"/>
        <end position="612"/>
    </location>
</feature>
<evidence type="ECO:0000256" key="6">
    <source>
        <dbReference type="SAM" id="MobiDB-lite"/>
    </source>
</evidence>
<protein>
    <recommendedName>
        <fullName evidence="7">VWFA domain-containing protein</fullName>
    </recommendedName>
</protein>
<dbReference type="FunFam" id="3.40.50.410:FF:000004">
    <property type="entry name" value="collagen alpha-6(VI) chain"/>
    <property type="match status" value="1"/>
</dbReference>
<dbReference type="InterPro" id="IPR036465">
    <property type="entry name" value="vWFA_dom_sf"/>
</dbReference>
<feature type="domain" description="VWFA" evidence="7">
    <location>
        <begin position="184"/>
        <end position="357"/>
    </location>
</feature>
<dbReference type="STRING" id="6526.A0A2C9JVB5"/>
<gene>
    <name evidence="8" type="primary">106069597</name>
</gene>
<dbReference type="KEGG" id="bgt:106069597"/>
<sequence length="633" mass="69308">MNYAKKGRNLVDFNKSKTKNGVFSAIDKIDLKYRAAASNAGAALNEVQSKFFTKNLDRPEAENIVILITDAKNSDQSENMVKEADELRKSGFKIITVGIRGADANELKGVASQSSMSFYSPSFERALTGGFTESVWDVLNPAASVPATSPTRVPAATSPSRVVTTKVTQESVSEVVADTGSEADIVFAVHFNPRGSNTEFLQLIDYLKSLVLTSDVNNQKVRFGLYFDKNNFFFQLKDYTNTSAIIDALGTASKSLTTTDQFDLVSVLRDVRTRMFTPANGDRANVQNILIVFTDTVTSGAALLLQRERNLLNNNKIIVYSAGIGLNDKAALETISDETNLVTFSDYSELKSYGEQLLQLIPAMNTIPAPTTTARPKDTVPPTRPGSGKQTDLEETEENEIDTHSTLDETIENNINIFTITPATAGKFIGCAGAKLDLVFVLDASTSVTEPNFELMKDFVKDFLLDADIDGGNVRVGVVIYSDADYVQFQLNTYAKKADVYNAIDDIPYRYGSTNTADALKTMRSVMFTAGNGDRSDVNNVAVVVTDGVSNINSRRTVPEAEQARAEGIHIYAIGIGLTDTKELDGIASKPVDENRFAVQDFTELRDLRHKVFSALCKCFVIDYFSSLICYAR</sequence>
<dbReference type="VEuPathDB" id="VectorBase:BGLB008580"/>
<keyword evidence="2" id="KW-0964">Secreted</keyword>
<proteinExistence type="predicted"/>
<evidence type="ECO:0000259" key="7">
    <source>
        <dbReference type="PROSITE" id="PS50234"/>
    </source>
</evidence>
<evidence type="ECO:0000256" key="5">
    <source>
        <dbReference type="ARBA" id="ARBA00023180"/>
    </source>
</evidence>
<reference evidence="8" key="1">
    <citation type="submission" date="2020-05" db="UniProtKB">
        <authorList>
            <consortium name="EnsemblMetazoa"/>
        </authorList>
    </citation>
    <scope>IDENTIFICATION</scope>
    <source>
        <strain evidence="8">BB02</strain>
    </source>
</reference>
<dbReference type="PANTHER" id="PTHR24020:SF84">
    <property type="entry name" value="VWFA DOMAIN-CONTAINING PROTEIN"/>
    <property type="match status" value="1"/>
</dbReference>
<evidence type="ECO:0000256" key="4">
    <source>
        <dbReference type="ARBA" id="ARBA00022737"/>
    </source>
</evidence>
<dbReference type="InterPro" id="IPR002035">
    <property type="entry name" value="VWF_A"/>
</dbReference>
<keyword evidence="5" id="KW-0325">Glycoprotein</keyword>
<dbReference type="OrthoDB" id="6150103at2759"/>
<evidence type="ECO:0000313" key="8">
    <source>
        <dbReference type="EnsemblMetazoa" id="BGLB008580-PB"/>
    </source>
</evidence>
<dbReference type="VEuPathDB" id="VectorBase:BGLAX_049291"/>
<keyword evidence="3" id="KW-0732">Signal</keyword>
<organism evidence="8 9">
    <name type="scientific">Biomphalaria glabrata</name>
    <name type="common">Bloodfluke planorb</name>
    <name type="synonym">Freshwater snail</name>
    <dbReference type="NCBI Taxonomy" id="6526"/>
    <lineage>
        <taxon>Eukaryota</taxon>
        <taxon>Metazoa</taxon>
        <taxon>Spiralia</taxon>
        <taxon>Lophotrochozoa</taxon>
        <taxon>Mollusca</taxon>
        <taxon>Gastropoda</taxon>
        <taxon>Heterobranchia</taxon>
        <taxon>Euthyneura</taxon>
        <taxon>Panpulmonata</taxon>
        <taxon>Hygrophila</taxon>
        <taxon>Lymnaeoidea</taxon>
        <taxon>Planorbidae</taxon>
        <taxon>Biomphalaria</taxon>
    </lineage>
</organism>
<evidence type="ECO:0000256" key="2">
    <source>
        <dbReference type="ARBA" id="ARBA00022525"/>
    </source>
</evidence>
<dbReference type="SUPFAM" id="SSF53300">
    <property type="entry name" value="vWA-like"/>
    <property type="match status" value="3"/>
</dbReference>
<dbReference type="InterPro" id="IPR050525">
    <property type="entry name" value="ECM_Assembly_Org"/>
</dbReference>
<evidence type="ECO:0000256" key="3">
    <source>
        <dbReference type="ARBA" id="ARBA00022729"/>
    </source>
</evidence>
<keyword evidence="4" id="KW-0677">Repeat</keyword>
<dbReference type="Proteomes" id="UP000076420">
    <property type="component" value="Unassembled WGS sequence"/>
</dbReference>
<dbReference type="PROSITE" id="PS50234">
    <property type="entry name" value="VWFA"/>
    <property type="match status" value="3"/>
</dbReference>
<accession>A0A2C9JVB5</accession>
<dbReference type="GO" id="GO:0005576">
    <property type="term" value="C:extracellular region"/>
    <property type="evidence" value="ECO:0007669"/>
    <property type="project" value="UniProtKB-SubCell"/>
</dbReference>
<dbReference type="PRINTS" id="PR00453">
    <property type="entry name" value="VWFADOMAIN"/>
</dbReference>
<dbReference type="SMART" id="SM00327">
    <property type="entry name" value="VWA"/>
    <property type="match status" value="2"/>
</dbReference>
<evidence type="ECO:0000313" key="9">
    <source>
        <dbReference type="Proteomes" id="UP000076420"/>
    </source>
</evidence>
<name>A0A2C9JVB5_BIOGL</name>
<dbReference type="PANTHER" id="PTHR24020">
    <property type="entry name" value="COLLAGEN ALPHA"/>
    <property type="match status" value="1"/>
</dbReference>
<feature type="region of interest" description="Disordered" evidence="6">
    <location>
        <begin position="370"/>
        <end position="399"/>
    </location>
</feature>
<evidence type="ECO:0000256" key="1">
    <source>
        <dbReference type="ARBA" id="ARBA00004613"/>
    </source>
</evidence>
<dbReference type="Gene3D" id="3.40.50.410">
    <property type="entry name" value="von Willebrand factor, type A domain"/>
    <property type="match status" value="3"/>
</dbReference>
<feature type="domain" description="VWFA" evidence="7">
    <location>
        <begin position="1"/>
        <end position="135"/>
    </location>
</feature>
<dbReference type="AlphaFoldDB" id="A0A2C9JVB5"/>
<dbReference type="EnsemblMetazoa" id="BGLB008580-RB">
    <property type="protein sequence ID" value="BGLB008580-PB"/>
    <property type="gene ID" value="BGLB008580"/>
</dbReference>
<dbReference type="Pfam" id="PF00092">
    <property type="entry name" value="VWA"/>
    <property type="match status" value="3"/>
</dbReference>